<dbReference type="EMBL" id="QWDM01000025">
    <property type="protein sequence ID" value="RUT67880.1"/>
    <property type="molecule type" value="Genomic_DNA"/>
</dbReference>
<comment type="caution">
    <text evidence="1">The sequence shown here is derived from an EMBL/GenBank/DDBJ whole genome shotgun (WGS) entry which is preliminary data.</text>
</comment>
<sequence length="307" mass="35034">MDNIYKNFYRQFYLKTAGFIPTKPLSQSLFPGDYFQIKNGEITVLGNLYRNAIIAPEDADLSAAVLLNASNWNFSEGISKPYSGRGYGQTAIEGQFEFSKQILAFANKGSFIFKAEEPQSVKINNWNDIQQQLIIKLTQTLFSFREIYIVTESATAVATTLAIAGEKEAELELASESENFGLVDIFGQENTKTIQSKDIEYYHRETKRKPAYFKAKKLVVQEEKLAYFISDFISKTNNSTEWTDTFYNSNFHNDADQNSQMIMQNAQGYFLDMLQANELNPNTALLYFKWADANLDDVEKLFANYGN</sequence>
<evidence type="ECO:0000313" key="2">
    <source>
        <dbReference type="Proteomes" id="UP000288102"/>
    </source>
</evidence>
<evidence type="ECO:0000313" key="1">
    <source>
        <dbReference type="EMBL" id="RUT67880.1"/>
    </source>
</evidence>
<organism evidence="1 2">
    <name type="scientific">Flavobacterium cupreum</name>
    <dbReference type="NCBI Taxonomy" id="2133766"/>
    <lineage>
        <taxon>Bacteria</taxon>
        <taxon>Pseudomonadati</taxon>
        <taxon>Bacteroidota</taxon>
        <taxon>Flavobacteriia</taxon>
        <taxon>Flavobacteriales</taxon>
        <taxon>Flavobacteriaceae</taxon>
        <taxon>Flavobacterium</taxon>
    </lineage>
</organism>
<gene>
    <name evidence="1" type="ORF">D0817_24090</name>
</gene>
<protein>
    <submittedName>
        <fullName evidence="1">Uncharacterized protein</fullName>
    </submittedName>
</protein>
<dbReference type="OrthoDB" id="743413at2"/>
<dbReference type="AlphaFoldDB" id="A0A434A0H0"/>
<name>A0A434A0H0_9FLAO</name>
<dbReference type="RefSeq" id="WP_127340831.1">
    <property type="nucleotide sequence ID" value="NZ_QWDM01000025.1"/>
</dbReference>
<dbReference type="Proteomes" id="UP000288102">
    <property type="component" value="Unassembled WGS sequence"/>
</dbReference>
<proteinExistence type="predicted"/>
<accession>A0A434A0H0</accession>
<reference evidence="2" key="1">
    <citation type="journal article" date="2019" name="Syst. Appl. Microbiol.">
        <title>Flavobacterium circumlabens sp. nov. and Flavobacterium cupreum sp. nov., two psychrotrophic species isolated from Antarctic environmental samples.</title>
        <authorList>
            <person name="Kralova S."/>
            <person name="Busse H.-J."/>
            <person name="Svec P."/>
            <person name="Maslanova I."/>
            <person name="Stankova E."/>
            <person name="Bartak M."/>
            <person name="Sedlacek I."/>
        </authorList>
    </citation>
    <scope>NUCLEOTIDE SEQUENCE [LARGE SCALE GENOMIC DNA]</scope>
    <source>
        <strain evidence="2">CCM 8825</strain>
    </source>
</reference>
<keyword evidence="2" id="KW-1185">Reference proteome</keyword>